<protein>
    <recommendedName>
        <fullName evidence="9">Protein kinase domain-containing protein</fullName>
    </recommendedName>
</protein>
<name>A0A267FC03_9PLAT</name>
<dbReference type="InterPro" id="IPR022165">
    <property type="entry name" value="PKK"/>
</dbReference>
<feature type="region of interest" description="Disordered" evidence="8">
    <location>
        <begin position="411"/>
        <end position="551"/>
    </location>
</feature>
<dbReference type="OrthoDB" id="10027016at2759"/>
<dbReference type="Gene3D" id="1.10.510.10">
    <property type="entry name" value="Transferase(Phosphotransferase) domain 1"/>
    <property type="match status" value="1"/>
</dbReference>
<dbReference type="GO" id="GO:0004674">
    <property type="term" value="F:protein serine/threonine kinase activity"/>
    <property type="evidence" value="ECO:0007669"/>
    <property type="project" value="UniProtKB-KW"/>
</dbReference>
<keyword evidence="5" id="KW-0418">Kinase</keyword>
<sequence>MGLLDILKRFGKKAEDHVKINPFVRRDVDPFLAWEKEDKIGDGAFGEVFRGRQKETGRLAAIKQIGVDSEEDLMDYMVEINILTKCKHKTIIELFEAYLYDSKLWLCLEYCKFGALDSIMIELDKGLAEPQIRMVCREVTDGLKYLHSQGVIHRDLKAGNVLLTSEAVIKLADFGVSAMGDSPEVKRNSFIGSQYWMAPEVMACETYNEVPYGTQADVWSLGVTLIELAQMLPPHHNMQPMRVAIRVIKGDPPRLERPKQWSDEFNHFLSRCLVKTPETRANISELLSHKFISGVQESDRRVLRNLIAELQASPEVEVEEVDLRESELRGGGSGLGAGVGGGGVRDSIFPIADLDVDEDAAGSSLLHGERSLGGSSGRLSAVGEAETFSSSSVGGGADATVTAAVIQDDAKSEDLSASSPSVEIPPTPPLEPDAAPIVEPAAPEAPEETPKADEAPTPASSSSPQSPSSLVQLPPQTPNAVVPPPDAFATVAIASTPTPNSVAMETTDSAVVDEIPKNRSPRSSVSSETIESDNEEQRGKTQSSIDEAEMERCLLEAEEKKRAIMEAELAAETSSGLLDEVLLDESQEPSIPAVVMQVMQEELNEVSNIDELISSSFNLAIGDHDKDAEEPQPQTPPPPPQQPQPVVTDIDAVPPSTSSASAVVPEYSTADQPPTCSSPAAINVELVADTSVSNNVGLNDSTSSNRSNVKSGYGSVTVRSSGGAAAAAAAAAGAGASLSVASEVSSIDDGAKSASGGDAAEETGNGIKVVRRQKDAKFNSVIIKKKRVFVDESGQQVVTTTIRTVRKGDERKIQDQFIDRREQLREQKLLNKAHQKQDTELSLRHELEKQNLEQRFRQELQLLARDFDAAKARLRREADEAERQMNQQFEKSLRQETQRAKEQQERGLRDLRDSLRQDKKRLTREELKNSQRELKEKDKEAERSLLQRLAAQFEEHEAAARVAHRKKLDDRQRALVRDLHALERKYRQEREECEERHLYERFEMRLYQHSQHWLLKKQQAMERHERDLDRLRKQADAKRDVLNQSQALERRRRPKLLKKEQATRMRMFRESLLVTNPGLPDDETRRRLREFDESEKERCQTELSRLEGKLARAKDEFERRVARVDTEVRHEQQEMRKLIAEREADQRRDLEAAKRAQLKEFQELRRREKEALEQRMADEMRDLEARLKSESRGESSGLRINGEGRSGGAAAVTQA</sequence>
<accession>A0A267FC03</accession>
<dbReference type="GO" id="GO:0005524">
    <property type="term" value="F:ATP binding"/>
    <property type="evidence" value="ECO:0007669"/>
    <property type="project" value="UniProtKB-UniRule"/>
</dbReference>
<feature type="binding site" evidence="7">
    <location>
        <position position="63"/>
    </location>
    <ligand>
        <name>ATP</name>
        <dbReference type="ChEBI" id="CHEBI:30616"/>
    </ligand>
</feature>
<dbReference type="Gene3D" id="3.30.200.20">
    <property type="entry name" value="Phosphorylase Kinase, domain 1"/>
    <property type="match status" value="1"/>
</dbReference>
<evidence type="ECO:0000256" key="7">
    <source>
        <dbReference type="PROSITE-ProRule" id="PRU10141"/>
    </source>
</evidence>
<evidence type="ECO:0000313" key="10">
    <source>
        <dbReference type="EMBL" id="PAA71296.1"/>
    </source>
</evidence>
<dbReference type="PROSITE" id="PS00107">
    <property type="entry name" value="PROTEIN_KINASE_ATP"/>
    <property type="match status" value="1"/>
</dbReference>
<feature type="compositionally biased region" description="Low complexity" evidence="8">
    <location>
        <begin position="652"/>
        <end position="665"/>
    </location>
</feature>
<dbReference type="Pfam" id="PF12474">
    <property type="entry name" value="PKK"/>
    <property type="match status" value="1"/>
</dbReference>
<feature type="domain" description="Protein kinase" evidence="9">
    <location>
        <begin position="34"/>
        <end position="292"/>
    </location>
</feature>
<evidence type="ECO:0000256" key="1">
    <source>
        <dbReference type="ARBA" id="ARBA00022527"/>
    </source>
</evidence>
<keyword evidence="2" id="KW-0597">Phosphoprotein</keyword>
<dbReference type="STRING" id="282301.A0A267FC03"/>
<feature type="compositionally biased region" description="Low complexity" evidence="8">
    <location>
        <begin position="432"/>
        <end position="444"/>
    </location>
</feature>
<dbReference type="PROSITE" id="PS00108">
    <property type="entry name" value="PROTEIN_KINASE_ST"/>
    <property type="match status" value="1"/>
</dbReference>
<feature type="region of interest" description="Disordered" evidence="8">
    <location>
        <begin position="694"/>
        <end position="714"/>
    </location>
</feature>
<dbReference type="Proteomes" id="UP000215902">
    <property type="component" value="Unassembled WGS sequence"/>
</dbReference>
<dbReference type="EMBL" id="NIVC01001175">
    <property type="protein sequence ID" value="PAA71296.1"/>
    <property type="molecule type" value="Genomic_DNA"/>
</dbReference>
<dbReference type="InterPro" id="IPR000719">
    <property type="entry name" value="Prot_kinase_dom"/>
</dbReference>
<evidence type="ECO:0000313" key="11">
    <source>
        <dbReference type="Proteomes" id="UP000215902"/>
    </source>
</evidence>
<dbReference type="PANTHER" id="PTHR46538:SF3">
    <property type="entry name" value="PROTEIN KINASE DOMAIN-CONTAINING PROTEIN"/>
    <property type="match status" value="1"/>
</dbReference>
<dbReference type="InterPro" id="IPR011009">
    <property type="entry name" value="Kinase-like_dom_sf"/>
</dbReference>
<evidence type="ECO:0000256" key="8">
    <source>
        <dbReference type="SAM" id="MobiDB-lite"/>
    </source>
</evidence>
<proteinExistence type="predicted"/>
<keyword evidence="1" id="KW-0723">Serine/threonine-protein kinase</keyword>
<dbReference type="InterPro" id="IPR017441">
    <property type="entry name" value="Protein_kinase_ATP_BS"/>
</dbReference>
<feature type="compositionally biased region" description="Pro residues" evidence="8">
    <location>
        <begin position="475"/>
        <end position="486"/>
    </location>
</feature>
<dbReference type="PANTHER" id="PTHR46538">
    <property type="entry name" value="PROTEIN KINASE DOMAIN-CONTAINING PROTEIN"/>
    <property type="match status" value="1"/>
</dbReference>
<dbReference type="SMART" id="SM00220">
    <property type="entry name" value="S_TKc"/>
    <property type="match status" value="1"/>
</dbReference>
<dbReference type="PROSITE" id="PS50011">
    <property type="entry name" value="PROTEIN_KINASE_DOM"/>
    <property type="match status" value="1"/>
</dbReference>
<keyword evidence="4 7" id="KW-0547">Nucleotide-binding</keyword>
<feature type="compositionally biased region" description="Polar residues" evidence="8">
    <location>
        <begin position="493"/>
        <end position="509"/>
    </location>
</feature>
<gene>
    <name evidence="10" type="ORF">BOX15_Mlig002870g1</name>
</gene>
<dbReference type="Pfam" id="PF00069">
    <property type="entry name" value="Pkinase"/>
    <property type="match status" value="1"/>
</dbReference>
<feature type="region of interest" description="Disordered" evidence="8">
    <location>
        <begin position="1175"/>
        <end position="1215"/>
    </location>
</feature>
<feature type="compositionally biased region" description="Low complexity" evidence="8">
    <location>
        <begin position="455"/>
        <end position="474"/>
    </location>
</feature>
<feature type="compositionally biased region" description="Pro residues" evidence="8">
    <location>
        <begin position="633"/>
        <end position="643"/>
    </location>
</feature>
<comment type="caution">
    <text evidence="10">The sequence shown here is derived from an EMBL/GenBank/DDBJ whole genome shotgun (WGS) entry which is preliminary data.</text>
</comment>
<feature type="region of interest" description="Disordered" evidence="8">
    <location>
        <begin position="878"/>
        <end position="915"/>
    </location>
</feature>
<dbReference type="InterPro" id="IPR051585">
    <property type="entry name" value="STE20_Ser/Thr_Kinases"/>
</dbReference>
<evidence type="ECO:0000259" key="9">
    <source>
        <dbReference type="PROSITE" id="PS50011"/>
    </source>
</evidence>
<keyword evidence="11" id="KW-1185">Reference proteome</keyword>
<feature type="compositionally biased region" description="Polar residues" evidence="8">
    <location>
        <begin position="694"/>
        <end position="710"/>
    </location>
</feature>
<keyword evidence="3" id="KW-0808">Transferase</keyword>
<evidence type="ECO:0000256" key="2">
    <source>
        <dbReference type="ARBA" id="ARBA00022553"/>
    </source>
</evidence>
<organism evidence="10 11">
    <name type="scientific">Macrostomum lignano</name>
    <dbReference type="NCBI Taxonomy" id="282301"/>
    <lineage>
        <taxon>Eukaryota</taxon>
        <taxon>Metazoa</taxon>
        <taxon>Spiralia</taxon>
        <taxon>Lophotrochozoa</taxon>
        <taxon>Platyhelminthes</taxon>
        <taxon>Rhabditophora</taxon>
        <taxon>Macrostomorpha</taxon>
        <taxon>Macrostomida</taxon>
        <taxon>Macrostomidae</taxon>
        <taxon>Macrostomum</taxon>
    </lineage>
</organism>
<feature type="compositionally biased region" description="Polar residues" evidence="8">
    <location>
        <begin position="669"/>
        <end position="678"/>
    </location>
</feature>
<feature type="compositionally biased region" description="Basic and acidic residues" evidence="8">
    <location>
        <begin position="891"/>
        <end position="915"/>
    </location>
</feature>
<evidence type="ECO:0000256" key="5">
    <source>
        <dbReference type="ARBA" id="ARBA00022777"/>
    </source>
</evidence>
<feature type="region of interest" description="Disordered" evidence="8">
    <location>
        <begin position="616"/>
        <end position="678"/>
    </location>
</feature>
<dbReference type="AlphaFoldDB" id="A0A267FC03"/>
<keyword evidence="6 7" id="KW-0067">ATP-binding</keyword>
<dbReference type="InterPro" id="IPR008271">
    <property type="entry name" value="Ser/Thr_kinase_AS"/>
</dbReference>
<evidence type="ECO:0000256" key="4">
    <source>
        <dbReference type="ARBA" id="ARBA00022741"/>
    </source>
</evidence>
<dbReference type="SUPFAM" id="SSF56112">
    <property type="entry name" value="Protein kinase-like (PK-like)"/>
    <property type="match status" value="1"/>
</dbReference>
<evidence type="ECO:0000256" key="6">
    <source>
        <dbReference type="ARBA" id="ARBA00022840"/>
    </source>
</evidence>
<feature type="compositionally biased region" description="Basic and acidic residues" evidence="8">
    <location>
        <begin position="1175"/>
        <end position="1193"/>
    </location>
</feature>
<evidence type="ECO:0000256" key="3">
    <source>
        <dbReference type="ARBA" id="ARBA00022679"/>
    </source>
</evidence>
<dbReference type="FunFam" id="1.10.510.10:FF:001298">
    <property type="entry name" value="STE20-like kinase"/>
    <property type="match status" value="1"/>
</dbReference>
<reference evidence="10 11" key="1">
    <citation type="submission" date="2017-06" db="EMBL/GenBank/DDBJ databases">
        <title>A platform for efficient transgenesis in Macrostomum lignano, a flatworm model organism for stem cell research.</title>
        <authorList>
            <person name="Berezikov E."/>
        </authorList>
    </citation>
    <scope>NUCLEOTIDE SEQUENCE [LARGE SCALE GENOMIC DNA]</scope>
    <source>
        <strain evidence="10">DV1</strain>
        <tissue evidence="10">Whole organism</tissue>
    </source>
</reference>